<protein>
    <recommendedName>
        <fullName evidence="5">Peptidase S9 prolyl oligopeptidase catalytic domain-containing protein</fullName>
    </recommendedName>
</protein>
<accession>A0A1F7S1L5</accession>
<dbReference type="InterPro" id="IPR001375">
    <property type="entry name" value="Peptidase_S9_cat"/>
</dbReference>
<feature type="domain" description="Peptidase S9 prolyl oligopeptidase catalytic" evidence="5">
    <location>
        <begin position="462"/>
        <end position="672"/>
    </location>
</feature>
<reference evidence="6 7" key="1">
    <citation type="journal article" date="2016" name="Nat. Commun.">
        <title>Thousands of microbial genomes shed light on interconnected biogeochemical processes in an aquifer system.</title>
        <authorList>
            <person name="Anantharaman K."/>
            <person name="Brown C.T."/>
            <person name="Hug L.A."/>
            <person name="Sharon I."/>
            <person name="Castelle C.J."/>
            <person name="Probst A.J."/>
            <person name="Thomas B.C."/>
            <person name="Singh A."/>
            <person name="Wilkins M.J."/>
            <person name="Karaoz U."/>
            <person name="Brodie E.L."/>
            <person name="Williams K.H."/>
            <person name="Hubbard S.S."/>
            <person name="Banfield J.F."/>
        </authorList>
    </citation>
    <scope>NUCLEOTIDE SEQUENCE [LARGE SCALE GENOMIC DNA]</scope>
</reference>
<keyword evidence="4" id="KW-0720">Serine protease</keyword>
<dbReference type="Pfam" id="PF00326">
    <property type="entry name" value="Peptidase_S9"/>
    <property type="match status" value="1"/>
</dbReference>
<dbReference type="AlphaFoldDB" id="A0A1F7S1L5"/>
<gene>
    <name evidence="6" type="ORF">A2161_19710</name>
</gene>
<evidence type="ECO:0000313" key="6">
    <source>
        <dbReference type="EMBL" id="OGL47669.1"/>
    </source>
</evidence>
<evidence type="ECO:0000256" key="4">
    <source>
        <dbReference type="ARBA" id="ARBA00022825"/>
    </source>
</evidence>
<dbReference type="Pfam" id="PF07676">
    <property type="entry name" value="PD40"/>
    <property type="match status" value="3"/>
</dbReference>
<dbReference type="PANTHER" id="PTHR42776:SF27">
    <property type="entry name" value="DIPEPTIDYL PEPTIDASE FAMILY MEMBER 6"/>
    <property type="match status" value="1"/>
</dbReference>
<dbReference type="SUPFAM" id="SSF82171">
    <property type="entry name" value="DPP6 N-terminal domain-like"/>
    <property type="match status" value="1"/>
</dbReference>
<organism evidence="6 7">
    <name type="scientific">Candidatus Schekmanbacteria bacterium RBG_13_48_7</name>
    <dbReference type="NCBI Taxonomy" id="1817878"/>
    <lineage>
        <taxon>Bacteria</taxon>
        <taxon>Candidatus Schekmaniibacteriota</taxon>
    </lineage>
</organism>
<sequence>MRTKRQGTIKAEHLYNIRLITHFGISPDGSHIVYSLQRTDRKKEKKYSNLFIVSTENGRTRQFTYGDHVDTIPIWSPNGHEIAFLSNRDDEKQPQIYIIPFSGGEARPLTKLIGNIASLDWSPDGKNFVCMFKKKDKEVQDREKDENKKKLGTVAHHFTRVFYKQNGSGFLPKERWHIWTINAKTGKTKQLTDSDVYDELMPVWSPDGKEIVFVSNRSADPDFHIAEVELCVVPAKGGKIRIIETPMGWKGLANYSPDGKWLAYIGRLGDGDWGRNISLFIVPVDGHCKARNLTEKFDLNVFGSTTNDLEGYPVSSLPTWSKDGTNIYFPTARHGNSILKSISTGGDKKSLMNIIDDKGVLGAFRFDKEQKLLAYYHADITDPGEIFIKNLKTRQSKKLTNTNGKILQNKSLGNIEEVWFKGTGGYDVQGWIIKPPDFDKSKKYPSIMEIHGGPYLQYGNIFMHEFYFLAANGYVVYFCNPRGSQGYGESHCKAIWNNWGAVDYDDIMAWANYMEKKPYIDKKRMGVTGGSYGGYMTNWIIGHTNKFKAAVTQRSVSNMISMYASSDGNWIFQYNIGNKPPWENFEAYWEKSPLKYIGNAKTPTLVIHSEQDLRTAYEQGEQIFVALKKLDVDTELVIFPDETHDLSRTGRTDRRIARLNHILRWFDRYLKKSMDKK</sequence>
<dbReference type="GO" id="GO:0004252">
    <property type="term" value="F:serine-type endopeptidase activity"/>
    <property type="evidence" value="ECO:0007669"/>
    <property type="project" value="TreeGrafter"/>
</dbReference>
<name>A0A1F7S1L5_9BACT</name>
<evidence type="ECO:0000259" key="5">
    <source>
        <dbReference type="Pfam" id="PF00326"/>
    </source>
</evidence>
<evidence type="ECO:0000256" key="2">
    <source>
        <dbReference type="ARBA" id="ARBA00022670"/>
    </source>
</evidence>
<comment type="caution">
    <text evidence="6">The sequence shown here is derived from an EMBL/GenBank/DDBJ whole genome shotgun (WGS) entry which is preliminary data.</text>
</comment>
<dbReference type="InterPro" id="IPR029058">
    <property type="entry name" value="AB_hydrolase_fold"/>
</dbReference>
<dbReference type="InterPro" id="IPR011042">
    <property type="entry name" value="6-blade_b-propeller_TolB-like"/>
</dbReference>
<evidence type="ECO:0000256" key="3">
    <source>
        <dbReference type="ARBA" id="ARBA00022801"/>
    </source>
</evidence>
<keyword evidence="2" id="KW-0645">Protease</keyword>
<dbReference type="EMBL" id="MGDD01000063">
    <property type="protein sequence ID" value="OGL47669.1"/>
    <property type="molecule type" value="Genomic_DNA"/>
</dbReference>
<dbReference type="Gene3D" id="3.40.50.1820">
    <property type="entry name" value="alpha/beta hydrolase"/>
    <property type="match status" value="1"/>
</dbReference>
<dbReference type="PANTHER" id="PTHR42776">
    <property type="entry name" value="SERINE PEPTIDASE S9 FAMILY MEMBER"/>
    <property type="match status" value="1"/>
</dbReference>
<dbReference type="SUPFAM" id="SSF53474">
    <property type="entry name" value="alpha/beta-Hydrolases"/>
    <property type="match status" value="1"/>
</dbReference>
<evidence type="ECO:0000313" key="7">
    <source>
        <dbReference type="Proteomes" id="UP000179266"/>
    </source>
</evidence>
<dbReference type="FunFam" id="3.40.50.1820:FF:000028">
    <property type="entry name" value="S9 family peptidase"/>
    <property type="match status" value="1"/>
</dbReference>
<evidence type="ECO:0000256" key="1">
    <source>
        <dbReference type="ARBA" id="ARBA00010040"/>
    </source>
</evidence>
<comment type="similarity">
    <text evidence="1">Belongs to the peptidase S9C family.</text>
</comment>
<dbReference type="GO" id="GO:0006508">
    <property type="term" value="P:proteolysis"/>
    <property type="evidence" value="ECO:0007669"/>
    <property type="project" value="UniProtKB-KW"/>
</dbReference>
<proteinExistence type="inferred from homology"/>
<dbReference type="Gene3D" id="2.120.10.30">
    <property type="entry name" value="TolB, C-terminal domain"/>
    <property type="match status" value="3"/>
</dbReference>
<keyword evidence="3" id="KW-0378">Hydrolase</keyword>
<dbReference type="Proteomes" id="UP000179266">
    <property type="component" value="Unassembled WGS sequence"/>
</dbReference>
<dbReference type="InterPro" id="IPR011659">
    <property type="entry name" value="WD40"/>
</dbReference>